<evidence type="ECO:0000256" key="4">
    <source>
        <dbReference type="ARBA" id="ARBA00023204"/>
    </source>
</evidence>
<keyword evidence="4" id="KW-0234">DNA repair</keyword>
<proteinExistence type="inferred from homology"/>
<dbReference type="FunFam" id="3.30.70.2460:FF:000001">
    <property type="entry name" value="DNA repair protein Rad4 family"/>
    <property type="match status" value="1"/>
</dbReference>
<keyword evidence="3" id="KW-0227">DNA damage</keyword>
<dbReference type="STRING" id="914234.M2RM81"/>
<feature type="domain" description="Rad4 beta-hairpin" evidence="8">
    <location>
        <begin position="542"/>
        <end position="622"/>
    </location>
</feature>
<dbReference type="Proteomes" id="UP000016930">
    <property type="component" value="Unassembled WGS sequence"/>
</dbReference>
<comment type="similarity">
    <text evidence="2">Belongs to the XPC family.</text>
</comment>
<dbReference type="InterPro" id="IPR036985">
    <property type="entry name" value="Transglutaminase-like_sf"/>
</dbReference>
<evidence type="ECO:0000256" key="3">
    <source>
        <dbReference type="ARBA" id="ARBA00022763"/>
    </source>
</evidence>
<dbReference type="SMART" id="SM01032">
    <property type="entry name" value="BHD_3"/>
    <property type="match status" value="1"/>
</dbReference>
<feature type="domain" description="Rad4 beta-hairpin" evidence="9">
    <location>
        <begin position="629"/>
        <end position="703"/>
    </location>
</feature>
<evidence type="ECO:0000256" key="5">
    <source>
        <dbReference type="ARBA" id="ARBA00023242"/>
    </source>
</evidence>
<evidence type="ECO:0000313" key="10">
    <source>
        <dbReference type="EMBL" id="EMD39582.1"/>
    </source>
</evidence>
<dbReference type="Pfam" id="PF03835">
    <property type="entry name" value="Rad4"/>
    <property type="match status" value="1"/>
</dbReference>
<dbReference type="Gene3D" id="3.30.70.2460">
    <property type="entry name" value="Rad4, beta-hairpin domain BHD3"/>
    <property type="match status" value="1"/>
</dbReference>
<dbReference type="InterPro" id="IPR004583">
    <property type="entry name" value="DNA_repair_Rad4"/>
</dbReference>
<name>M2RM81_CERS8</name>
<feature type="region of interest" description="Disordered" evidence="6">
    <location>
        <begin position="179"/>
        <end position="199"/>
    </location>
</feature>
<gene>
    <name evidence="10" type="ORF">CERSUDRAFT_111894</name>
</gene>
<dbReference type="InterPro" id="IPR018327">
    <property type="entry name" value="BHD_2"/>
</dbReference>
<accession>M2RM81</accession>
<dbReference type="PANTHER" id="PTHR12135">
    <property type="entry name" value="DNA REPAIR PROTEIN XP-C / RAD4"/>
    <property type="match status" value="1"/>
</dbReference>
<feature type="region of interest" description="Disordered" evidence="6">
    <location>
        <begin position="246"/>
        <end position="364"/>
    </location>
</feature>
<feature type="domain" description="Rad4 beta-hairpin" evidence="7">
    <location>
        <begin position="490"/>
        <end position="540"/>
    </location>
</feature>
<dbReference type="Pfam" id="PF10404">
    <property type="entry name" value="BHD_2"/>
    <property type="match status" value="1"/>
</dbReference>
<dbReference type="GO" id="GO:0000111">
    <property type="term" value="C:nucleotide-excision repair factor 2 complex"/>
    <property type="evidence" value="ECO:0007669"/>
    <property type="project" value="TreeGrafter"/>
</dbReference>
<comment type="subcellular location">
    <subcellularLocation>
        <location evidence="1">Nucleus</location>
    </subcellularLocation>
</comment>
<dbReference type="InterPro" id="IPR038765">
    <property type="entry name" value="Papain-like_cys_pep_sf"/>
</dbReference>
<sequence length="1012" mass="112309">MSKKELVAEEESEDDFDWEEVAVPQVDVSPAVVLDDTSQPGPSQRPTIEITIQTQKKEIPKKSARGEQLYAERLTRLTCHKIHTVALLGNAGIRNKWINDPLLHARLISITPLQLQNTFTSIHKSRVPEAAMRGRLFESAITRLVEWWIDYFYVEPTGHIRSRTFEEVQATLTNEIKGKGKARAKDYESGDEDEGEVVRSEKSLMKHALMRRGSRDTSAQLFTALCRALGIPTRLVVSLQSVPWQANAGKPKTSTKKPLGKAKGKGTSKETSIDIDEEDEDENMDMEEVDIPGSTSGVSTPDTKAGFLGTGQRLDGGSSSPASASAKNKPKAPPIIRLRKSRGRKLGSASQQLPRRERTPDPTTTAPVFWTEVFSRADARWIPVDPIRGILNKRKAFDPTPNPNAVIKLDRSRRFKTENRMVYVLAFEEDGYARDVTPRYAREYGAKVAKIQQGGKGRKEWWEHIVNLVRRPYRLHRDDLEDEELQSNQLTEAMPTSMAGFKDHPLYVLSRHLKRDEVVHPLVELGKFRGEPVYPRSNVLSLKTAENWMRQGRKVREGAQPMKLVKQRAMTVSKQRAIEMALASRSEGLSVAGDNGHEGFAKEVGVMQGLYAEHQTELYKPDPIVDGKVPKNDFGNIDLYVPSMLPEGAAYIPYKGAAKIARQLSFDFAEAVTGFEFKKRRAFPVITGIVVAAENEETILEAYWVAEHDAEEKRRAKRQDQVIKRWTKLIQGLRIRQRLQEQYAEGAEHTPRESSPAEAAEDASLQGGFLTSADDVVQPFSLPKNLHPVLQGSTILSMTPGSSGRQSSPDLDMAEEADVLYTSAPATTVPGEDEDDMEEVQVLREPTSLSKLVPKTMRELAETAAQDLQDIDGSAGATQAHQPAVQDLGTNSPSFPNPVTEVNGSGGAQSIRRSSTRASTRSTRTNTPSQTAKTAAKIGSRRGRKRARDESGDDVSEDDSTKAPGQSSPAKRTRRPAAPIPASTRVLRARTLKSAFQQEKEMEEAIERAIAD</sequence>
<dbReference type="InterPro" id="IPR018325">
    <property type="entry name" value="Rad4/PNGase_transGLS-fold"/>
</dbReference>
<dbReference type="Pfam" id="PF10405">
    <property type="entry name" value="BHD_3"/>
    <property type="match status" value="1"/>
</dbReference>
<reference evidence="10 11" key="1">
    <citation type="journal article" date="2012" name="Proc. Natl. Acad. Sci. U.S.A.">
        <title>Comparative genomics of Ceriporiopsis subvermispora and Phanerochaete chrysosporium provide insight into selective ligninolysis.</title>
        <authorList>
            <person name="Fernandez-Fueyo E."/>
            <person name="Ruiz-Duenas F.J."/>
            <person name="Ferreira P."/>
            <person name="Floudas D."/>
            <person name="Hibbett D.S."/>
            <person name="Canessa P."/>
            <person name="Larrondo L.F."/>
            <person name="James T.Y."/>
            <person name="Seelenfreund D."/>
            <person name="Lobos S."/>
            <person name="Polanco R."/>
            <person name="Tello M."/>
            <person name="Honda Y."/>
            <person name="Watanabe T."/>
            <person name="Watanabe T."/>
            <person name="Ryu J.S."/>
            <person name="Kubicek C.P."/>
            <person name="Schmoll M."/>
            <person name="Gaskell J."/>
            <person name="Hammel K.E."/>
            <person name="St John F.J."/>
            <person name="Vanden Wymelenberg A."/>
            <person name="Sabat G."/>
            <person name="Splinter BonDurant S."/>
            <person name="Syed K."/>
            <person name="Yadav J.S."/>
            <person name="Doddapaneni H."/>
            <person name="Subramanian V."/>
            <person name="Lavin J.L."/>
            <person name="Oguiza J.A."/>
            <person name="Perez G."/>
            <person name="Pisabarro A.G."/>
            <person name="Ramirez L."/>
            <person name="Santoyo F."/>
            <person name="Master E."/>
            <person name="Coutinho P.M."/>
            <person name="Henrissat B."/>
            <person name="Lombard V."/>
            <person name="Magnuson J.K."/>
            <person name="Kuees U."/>
            <person name="Hori C."/>
            <person name="Igarashi K."/>
            <person name="Samejima M."/>
            <person name="Held B.W."/>
            <person name="Barry K.W."/>
            <person name="LaButti K.M."/>
            <person name="Lapidus A."/>
            <person name="Lindquist E.A."/>
            <person name="Lucas S.M."/>
            <person name="Riley R."/>
            <person name="Salamov A.A."/>
            <person name="Hoffmeister D."/>
            <person name="Schwenk D."/>
            <person name="Hadar Y."/>
            <person name="Yarden O."/>
            <person name="de Vries R.P."/>
            <person name="Wiebenga A."/>
            <person name="Stenlid J."/>
            <person name="Eastwood D."/>
            <person name="Grigoriev I.V."/>
            <person name="Berka R.M."/>
            <person name="Blanchette R.A."/>
            <person name="Kersten P."/>
            <person name="Martinez A.T."/>
            <person name="Vicuna R."/>
            <person name="Cullen D."/>
        </authorList>
    </citation>
    <scope>NUCLEOTIDE SEQUENCE [LARGE SCALE GENOMIC DNA]</scope>
    <source>
        <strain evidence="10 11">B</strain>
    </source>
</reference>
<dbReference type="OrthoDB" id="300780at2759"/>
<dbReference type="GO" id="GO:0003684">
    <property type="term" value="F:damaged DNA binding"/>
    <property type="evidence" value="ECO:0007669"/>
    <property type="project" value="InterPro"/>
</dbReference>
<keyword evidence="5" id="KW-0539">Nucleus</keyword>
<dbReference type="Gene3D" id="2.20.20.110">
    <property type="entry name" value="Rad4, beta-hairpin domain BHD1"/>
    <property type="match status" value="1"/>
</dbReference>
<dbReference type="InterPro" id="IPR018328">
    <property type="entry name" value="Rad4_beta-hairpin_dom3"/>
</dbReference>
<dbReference type="Pfam" id="PF01841">
    <property type="entry name" value="Transglut_core"/>
    <property type="match status" value="1"/>
</dbReference>
<dbReference type="GO" id="GO:0003697">
    <property type="term" value="F:single-stranded DNA binding"/>
    <property type="evidence" value="ECO:0007669"/>
    <property type="project" value="TreeGrafter"/>
</dbReference>
<dbReference type="GO" id="GO:0006289">
    <property type="term" value="P:nucleotide-excision repair"/>
    <property type="evidence" value="ECO:0007669"/>
    <property type="project" value="InterPro"/>
</dbReference>
<dbReference type="SUPFAM" id="SSF54001">
    <property type="entry name" value="Cysteine proteinases"/>
    <property type="match status" value="1"/>
</dbReference>
<evidence type="ECO:0000259" key="8">
    <source>
        <dbReference type="SMART" id="SM01031"/>
    </source>
</evidence>
<dbReference type="SMART" id="SM01030">
    <property type="entry name" value="BHD_1"/>
    <property type="match status" value="1"/>
</dbReference>
<dbReference type="Pfam" id="PF10403">
    <property type="entry name" value="BHD_1"/>
    <property type="match status" value="1"/>
</dbReference>
<dbReference type="HOGENOM" id="CLU_003639_2_0_1"/>
<feature type="compositionally biased region" description="Low complexity" evidence="6">
    <location>
        <begin position="753"/>
        <end position="763"/>
    </location>
</feature>
<evidence type="ECO:0000313" key="11">
    <source>
        <dbReference type="Proteomes" id="UP000016930"/>
    </source>
</evidence>
<dbReference type="InterPro" id="IPR002931">
    <property type="entry name" value="Transglutaminase-like"/>
</dbReference>
<feature type="region of interest" description="Disordered" evidence="6">
    <location>
        <begin position="743"/>
        <end position="763"/>
    </location>
</feature>
<dbReference type="Gene3D" id="3.90.260.10">
    <property type="entry name" value="Transglutaminase-like"/>
    <property type="match status" value="1"/>
</dbReference>
<feature type="compositionally biased region" description="Low complexity" evidence="6">
    <location>
        <begin position="318"/>
        <end position="327"/>
    </location>
</feature>
<feature type="region of interest" description="Disordered" evidence="6">
    <location>
        <begin position="875"/>
        <end position="986"/>
    </location>
</feature>
<feature type="compositionally biased region" description="Acidic residues" evidence="6">
    <location>
        <begin position="273"/>
        <end position="290"/>
    </location>
</feature>
<organism evidence="10 11">
    <name type="scientific">Ceriporiopsis subvermispora (strain B)</name>
    <name type="common">White-rot fungus</name>
    <name type="synonym">Gelatoporia subvermispora</name>
    <dbReference type="NCBI Taxonomy" id="914234"/>
    <lineage>
        <taxon>Eukaryota</taxon>
        <taxon>Fungi</taxon>
        <taxon>Dikarya</taxon>
        <taxon>Basidiomycota</taxon>
        <taxon>Agaricomycotina</taxon>
        <taxon>Agaricomycetes</taxon>
        <taxon>Polyporales</taxon>
        <taxon>Gelatoporiaceae</taxon>
        <taxon>Gelatoporia</taxon>
    </lineage>
</organism>
<dbReference type="GO" id="GO:0005737">
    <property type="term" value="C:cytoplasm"/>
    <property type="evidence" value="ECO:0007669"/>
    <property type="project" value="TreeGrafter"/>
</dbReference>
<dbReference type="EMBL" id="KB445793">
    <property type="protein sequence ID" value="EMD39582.1"/>
    <property type="molecule type" value="Genomic_DNA"/>
</dbReference>
<dbReference type="SMART" id="SM01031">
    <property type="entry name" value="BHD_2"/>
    <property type="match status" value="1"/>
</dbReference>
<evidence type="ECO:0000259" key="7">
    <source>
        <dbReference type="SMART" id="SM01030"/>
    </source>
</evidence>
<protein>
    <recommendedName>
        <fullName evidence="12">Rad4-domain-containing protein</fullName>
    </recommendedName>
</protein>
<dbReference type="InterPro" id="IPR042488">
    <property type="entry name" value="Rad4_BHD3_sf"/>
</dbReference>
<dbReference type="InterPro" id="IPR018326">
    <property type="entry name" value="Rad4_beta-hairpin_dom1"/>
</dbReference>
<dbReference type="GO" id="GO:0071942">
    <property type="term" value="C:XPC complex"/>
    <property type="evidence" value="ECO:0007669"/>
    <property type="project" value="TreeGrafter"/>
</dbReference>
<evidence type="ECO:0000256" key="2">
    <source>
        <dbReference type="ARBA" id="ARBA00009525"/>
    </source>
</evidence>
<feature type="compositionally biased region" description="Low complexity" evidence="6">
    <location>
        <begin position="910"/>
        <end position="931"/>
    </location>
</feature>
<feature type="compositionally biased region" description="Basic residues" evidence="6">
    <location>
        <begin position="253"/>
        <end position="266"/>
    </location>
</feature>
<dbReference type="GO" id="GO:0006298">
    <property type="term" value="P:mismatch repair"/>
    <property type="evidence" value="ECO:0007669"/>
    <property type="project" value="TreeGrafter"/>
</dbReference>
<evidence type="ECO:0000259" key="9">
    <source>
        <dbReference type="SMART" id="SM01032"/>
    </source>
</evidence>
<keyword evidence="11" id="KW-1185">Reference proteome</keyword>
<dbReference type="AlphaFoldDB" id="M2RM81"/>
<evidence type="ECO:0000256" key="6">
    <source>
        <dbReference type="SAM" id="MobiDB-lite"/>
    </source>
</evidence>
<evidence type="ECO:0008006" key="12">
    <source>
        <dbReference type="Google" id="ProtNLM"/>
    </source>
</evidence>
<evidence type="ECO:0000256" key="1">
    <source>
        <dbReference type="ARBA" id="ARBA00004123"/>
    </source>
</evidence>
<dbReference type="PANTHER" id="PTHR12135:SF0">
    <property type="entry name" value="DNA REPAIR PROTEIN COMPLEMENTING XP-C CELLS"/>
    <property type="match status" value="1"/>
</dbReference>
<feature type="compositionally biased region" description="Polar residues" evidence="6">
    <location>
        <begin position="293"/>
        <end position="302"/>
    </location>
</feature>